<proteinExistence type="predicted"/>
<sequence length="54" mass="6273">MVYMTTCNYMYVLVIFFAPTSCSGRADVGSEYSLPGYFFYFIVFIFTFISVHLL</sequence>
<reference evidence="3" key="2">
    <citation type="submission" date="2015-01" db="EMBL/GenBank/DDBJ databases">
        <title>Evolutionary Origins and Diversification of the Mycorrhizal Mutualists.</title>
        <authorList>
            <consortium name="DOE Joint Genome Institute"/>
            <consortium name="Mycorrhizal Genomics Consortium"/>
            <person name="Kohler A."/>
            <person name="Kuo A."/>
            <person name="Nagy L.G."/>
            <person name="Floudas D."/>
            <person name="Copeland A."/>
            <person name="Barry K.W."/>
            <person name="Cichocki N."/>
            <person name="Veneault-Fourrey C."/>
            <person name="LaButti K."/>
            <person name="Lindquist E.A."/>
            <person name="Lipzen A."/>
            <person name="Lundell T."/>
            <person name="Morin E."/>
            <person name="Murat C."/>
            <person name="Riley R."/>
            <person name="Ohm R."/>
            <person name="Sun H."/>
            <person name="Tunlid A."/>
            <person name="Henrissat B."/>
            <person name="Grigoriev I.V."/>
            <person name="Hibbett D.S."/>
            <person name="Martin F."/>
        </authorList>
    </citation>
    <scope>NUCLEOTIDE SEQUENCE [LARGE SCALE GENOMIC DNA]</scope>
    <source>
        <strain evidence="3">441</strain>
    </source>
</reference>
<gene>
    <name evidence="2" type="ORF">PISMIDRAFT_399814</name>
</gene>
<evidence type="ECO:0000313" key="2">
    <source>
        <dbReference type="EMBL" id="KIK13575.1"/>
    </source>
</evidence>
<keyword evidence="1" id="KW-0812">Transmembrane</keyword>
<keyword evidence="1" id="KW-0472">Membrane</keyword>
<dbReference type="EMBL" id="KN833987">
    <property type="protein sequence ID" value="KIK13575.1"/>
    <property type="molecule type" value="Genomic_DNA"/>
</dbReference>
<dbReference type="HOGENOM" id="CLU_3051252_0_0_1"/>
<name>A0A0C9XMI4_9AGAM</name>
<keyword evidence="1" id="KW-1133">Transmembrane helix</keyword>
<evidence type="ECO:0000256" key="1">
    <source>
        <dbReference type="SAM" id="Phobius"/>
    </source>
</evidence>
<dbReference type="Proteomes" id="UP000054018">
    <property type="component" value="Unassembled WGS sequence"/>
</dbReference>
<accession>A0A0C9XMI4</accession>
<feature type="transmembrane region" description="Helical" evidence="1">
    <location>
        <begin position="36"/>
        <end position="53"/>
    </location>
</feature>
<keyword evidence="3" id="KW-1185">Reference proteome</keyword>
<organism evidence="2 3">
    <name type="scientific">Pisolithus microcarpus 441</name>
    <dbReference type="NCBI Taxonomy" id="765257"/>
    <lineage>
        <taxon>Eukaryota</taxon>
        <taxon>Fungi</taxon>
        <taxon>Dikarya</taxon>
        <taxon>Basidiomycota</taxon>
        <taxon>Agaricomycotina</taxon>
        <taxon>Agaricomycetes</taxon>
        <taxon>Agaricomycetidae</taxon>
        <taxon>Boletales</taxon>
        <taxon>Sclerodermatineae</taxon>
        <taxon>Pisolithaceae</taxon>
        <taxon>Pisolithus</taxon>
    </lineage>
</organism>
<reference evidence="2 3" key="1">
    <citation type="submission" date="2014-04" db="EMBL/GenBank/DDBJ databases">
        <authorList>
            <consortium name="DOE Joint Genome Institute"/>
            <person name="Kuo A."/>
            <person name="Kohler A."/>
            <person name="Costa M.D."/>
            <person name="Nagy L.G."/>
            <person name="Floudas D."/>
            <person name="Copeland A."/>
            <person name="Barry K.W."/>
            <person name="Cichocki N."/>
            <person name="Veneault-Fourrey C."/>
            <person name="LaButti K."/>
            <person name="Lindquist E.A."/>
            <person name="Lipzen A."/>
            <person name="Lundell T."/>
            <person name="Morin E."/>
            <person name="Murat C."/>
            <person name="Sun H."/>
            <person name="Tunlid A."/>
            <person name="Henrissat B."/>
            <person name="Grigoriev I.V."/>
            <person name="Hibbett D.S."/>
            <person name="Martin F."/>
            <person name="Nordberg H.P."/>
            <person name="Cantor M.N."/>
            <person name="Hua S.X."/>
        </authorList>
    </citation>
    <scope>NUCLEOTIDE SEQUENCE [LARGE SCALE GENOMIC DNA]</scope>
    <source>
        <strain evidence="2 3">441</strain>
    </source>
</reference>
<evidence type="ECO:0000313" key="3">
    <source>
        <dbReference type="Proteomes" id="UP000054018"/>
    </source>
</evidence>
<dbReference type="AlphaFoldDB" id="A0A0C9XMI4"/>
<protein>
    <submittedName>
        <fullName evidence="2">Uncharacterized protein</fullName>
    </submittedName>
</protein>